<dbReference type="OrthoDB" id="2506088at2759"/>
<dbReference type="AlphaFoldDB" id="A0A5C3KEZ9"/>
<proteinExistence type="predicted"/>
<reference evidence="1 2" key="1">
    <citation type="journal article" date="2019" name="Nat. Ecol. Evol.">
        <title>Megaphylogeny resolves global patterns of mushroom evolution.</title>
        <authorList>
            <person name="Varga T."/>
            <person name="Krizsan K."/>
            <person name="Foldi C."/>
            <person name="Dima B."/>
            <person name="Sanchez-Garcia M."/>
            <person name="Sanchez-Ramirez S."/>
            <person name="Szollosi G.J."/>
            <person name="Szarkandi J.G."/>
            <person name="Papp V."/>
            <person name="Albert L."/>
            <person name="Andreopoulos W."/>
            <person name="Angelini C."/>
            <person name="Antonin V."/>
            <person name="Barry K.W."/>
            <person name="Bougher N.L."/>
            <person name="Buchanan P."/>
            <person name="Buyck B."/>
            <person name="Bense V."/>
            <person name="Catcheside P."/>
            <person name="Chovatia M."/>
            <person name="Cooper J."/>
            <person name="Damon W."/>
            <person name="Desjardin D."/>
            <person name="Finy P."/>
            <person name="Geml J."/>
            <person name="Haridas S."/>
            <person name="Hughes K."/>
            <person name="Justo A."/>
            <person name="Karasinski D."/>
            <person name="Kautmanova I."/>
            <person name="Kiss B."/>
            <person name="Kocsube S."/>
            <person name="Kotiranta H."/>
            <person name="LaButti K.M."/>
            <person name="Lechner B.E."/>
            <person name="Liimatainen K."/>
            <person name="Lipzen A."/>
            <person name="Lukacs Z."/>
            <person name="Mihaltcheva S."/>
            <person name="Morgado L.N."/>
            <person name="Niskanen T."/>
            <person name="Noordeloos M.E."/>
            <person name="Ohm R.A."/>
            <person name="Ortiz-Santana B."/>
            <person name="Ovrebo C."/>
            <person name="Racz N."/>
            <person name="Riley R."/>
            <person name="Savchenko A."/>
            <person name="Shiryaev A."/>
            <person name="Soop K."/>
            <person name="Spirin V."/>
            <person name="Szebenyi C."/>
            <person name="Tomsovsky M."/>
            <person name="Tulloss R.E."/>
            <person name="Uehling J."/>
            <person name="Grigoriev I.V."/>
            <person name="Vagvolgyi C."/>
            <person name="Papp T."/>
            <person name="Martin F.M."/>
            <person name="Miettinen O."/>
            <person name="Hibbett D.S."/>
            <person name="Nagy L.G."/>
        </authorList>
    </citation>
    <scope>NUCLEOTIDE SEQUENCE [LARGE SCALE GENOMIC DNA]</scope>
    <source>
        <strain evidence="1 2">CBS 121175</strain>
    </source>
</reference>
<gene>
    <name evidence="1" type="ORF">FA15DRAFT_660668</name>
</gene>
<dbReference type="STRING" id="230819.A0A5C3KEZ9"/>
<accession>A0A5C3KEZ9</accession>
<sequence length="414" mass="47154">MFQCLICATYLPLQAGNTWIQKKSLNKHKQSNVHQDSMSKRDAHEQQVRLLAAMEQESEQHIPMNQPVPQPTFWSPAIPPAMTTGEQEMWDQFETGQYKIMVEDLEACHAARLAEFEQRVQSYNLWAGLEQDAPGMADLEGGDALQDKEELALLEALEAIGVSETDGLAILNQETDEEKNGKWAPYPSKLLFLLNVIDNMPWLRVSSGLMNVILWLLQEAGVQHVPKANTLQKFQASLRKDVGIETIHWTSPRGNGKVSEIWDREKWRHTLDHHALSPMYDDGKRHYFIDEPARTVKSIVVIPIRWLEDDECKVWFEAWDIEYDDNKKATILDANDKVVMIPAADLIENILDLEENGTVPLWSQSTIDAGHPSQMPNPNHALAQGDPLYVSFIDVFGDDVSGNRSKSWNKHWNI</sequence>
<keyword evidence="2" id="KW-1185">Reference proteome</keyword>
<name>A0A5C3KEZ9_COPMA</name>
<protein>
    <submittedName>
        <fullName evidence="1">Uncharacterized protein</fullName>
    </submittedName>
</protein>
<evidence type="ECO:0000313" key="2">
    <source>
        <dbReference type="Proteomes" id="UP000307440"/>
    </source>
</evidence>
<organism evidence="1 2">
    <name type="scientific">Coprinopsis marcescibilis</name>
    <name type="common">Agaric fungus</name>
    <name type="synonym">Psathyrella marcescibilis</name>
    <dbReference type="NCBI Taxonomy" id="230819"/>
    <lineage>
        <taxon>Eukaryota</taxon>
        <taxon>Fungi</taxon>
        <taxon>Dikarya</taxon>
        <taxon>Basidiomycota</taxon>
        <taxon>Agaricomycotina</taxon>
        <taxon>Agaricomycetes</taxon>
        <taxon>Agaricomycetidae</taxon>
        <taxon>Agaricales</taxon>
        <taxon>Agaricineae</taxon>
        <taxon>Psathyrellaceae</taxon>
        <taxon>Coprinopsis</taxon>
    </lineage>
</organism>
<dbReference type="Proteomes" id="UP000307440">
    <property type="component" value="Unassembled WGS sequence"/>
</dbReference>
<evidence type="ECO:0000313" key="1">
    <source>
        <dbReference type="EMBL" id="TFK18464.1"/>
    </source>
</evidence>
<dbReference type="EMBL" id="ML210399">
    <property type="protein sequence ID" value="TFK18464.1"/>
    <property type="molecule type" value="Genomic_DNA"/>
</dbReference>